<comment type="caution">
    <text evidence="2">The sequence shown here is derived from an EMBL/GenBank/DDBJ whole genome shotgun (WGS) entry which is preliminary data.</text>
</comment>
<protein>
    <submittedName>
        <fullName evidence="2">Uncharacterized protein</fullName>
    </submittedName>
</protein>
<evidence type="ECO:0000313" key="2">
    <source>
        <dbReference type="EMBL" id="KAA8628769.1"/>
    </source>
</evidence>
<evidence type="ECO:0000313" key="3">
    <source>
        <dbReference type="Proteomes" id="UP000433876"/>
    </source>
</evidence>
<dbReference type="EMBL" id="NMPR01000164">
    <property type="protein sequence ID" value="KAA8628769.1"/>
    <property type="molecule type" value="Genomic_DNA"/>
</dbReference>
<gene>
    <name evidence="2" type="ORF">SMACR_07141</name>
</gene>
<dbReference type="VEuPathDB" id="FungiDB:SMAC_07141"/>
<evidence type="ECO:0000256" key="1">
    <source>
        <dbReference type="SAM" id="MobiDB-lite"/>
    </source>
</evidence>
<organism evidence="2 3">
    <name type="scientific">Sordaria macrospora</name>
    <dbReference type="NCBI Taxonomy" id="5147"/>
    <lineage>
        <taxon>Eukaryota</taxon>
        <taxon>Fungi</taxon>
        <taxon>Dikarya</taxon>
        <taxon>Ascomycota</taxon>
        <taxon>Pezizomycotina</taxon>
        <taxon>Sordariomycetes</taxon>
        <taxon>Sordariomycetidae</taxon>
        <taxon>Sordariales</taxon>
        <taxon>Sordariaceae</taxon>
        <taxon>Sordaria</taxon>
    </lineage>
</organism>
<name>A0A8S8ZGJ5_SORMA</name>
<dbReference type="AlphaFoldDB" id="A0A8S8ZGJ5"/>
<dbReference type="Proteomes" id="UP000433876">
    <property type="component" value="Unassembled WGS sequence"/>
</dbReference>
<sequence length="453" mass="51319">MERVGSPVCLLPLPPIHWSYPFTTAALPSLPPAHNTYPAYLPPRDNNNNNNGNSNLESGITMDAPSTPLDARIRRACIIEVIKEVEKYAHLDESLIRRMIEDVFTLQVHEELWKNEYGSVCPNVRNWAIDLRLVKWFVNHQASQFVHNFPRPAPSANVSPEYAAFLRTKIRECDGAFFVPDEATWRELRPKASQSHPGVYGFFHIVLSRDHAPAGKAWNKLEAQGQDEYLVNHGLVRIRIWRDVSQNAVVYQLMCSTKNPSASGLVKPVLGQVWLNLVMWACDVLLLSHEPAMQLGYPAWLKDHAVKGGITNLSPDKEAVLVDISEYARMVATFKAALPQAERLLADMSLDDDNCQLAMTRCQALAPGILSRYSQLIFWAAFHRIRPLDPYLLDQYPRQGLAMTTKALKELIPNFCVWKGRQYAEHWIEQNPLSLPPTMLHETAQEVLTDMAV</sequence>
<feature type="region of interest" description="Disordered" evidence="1">
    <location>
        <begin position="38"/>
        <end position="60"/>
    </location>
</feature>
<feature type="compositionally biased region" description="Low complexity" evidence="1">
    <location>
        <begin position="46"/>
        <end position="55"/>
    </location>
</feature>
<accession>A0A8S8ZGJ5</accession>
<reference evidence="2 3" key="1">
    <citation type="submission" date="2017-07" db="EMBL/GenBank/DDBJ databases">
        <title>Genome sequence of the Sordaria macrospora wild type strain R19027.</title>
        <authorList>
            <person name="Nowrousian M."/>
            <person name="Teichert I."/>
            <person name="Kueck U."/>
        </authorList>
    </citation>
    <scope>NUCLEOTIDE SEQUENCE [LARGE SCALE GENOMIC DNA]</scope>
    <source>
        <strain evidence="2 3">R19027</strain>
        <tissue evidence="2">Mycelium</tissue>
    </source>
</reference>
<proteinExistence type="predicted"/>